<sequence>MKWVCNTLFLVRLLGHYSISREVSIWDFGRNEVKEKSQRVAERFDPRFSSNREDWINILNIKGLLL</sequence>
<evidence type="ECO:0000313" key="1">
    <source>
        <dbReference type="EMBL" id="CAA6815191.1"/>
    </source>
</evidence>
<accession>A0A6S6T326</accession>
<proteinExistence type="predicted"/>
<protein>
    <submittedName>
        <fullName evidence="1">Uncharacterized protein</fullName>
    </submittedName>
</protein>
<reference evidence="1" key="1">
    <citation type="submission" date="2020-01" db="EMBL/GenBank/DDBJ databases">
        <authorList>
            <person name="Meier V. D."/>
            <person name="Meier V D."/>
        </authorList>
    </citation>
    <scope>NUCLEOTIDE SEQUENCE</scope>
    <source>
        <strain evidence="1">HLG_WM_MAG_06</strain>
    </source>
</reference>
<gene>
    <name evidence="1" type="ORF">HELGO_WM22257</name>
</gene>
<organism evidence="1">
    <name type="scientific">uncultured Sulfurovum sp</name>
    <dbReference type="NCBI Taxonomy" id="269237"/>
    <lineage>
        <taxon>Bacteria</taxon>
        <taxon>Pseudomonadati</taxon>
        <taxon>Campylobacterota</taxon>
        <taxon>Epsilonproteobacteria</taxon>
        <taxon>Campylobacterales</taxon>
        <taxon>Sulfurovaceae</taxon>
        <taxon>Sulfurovum</taxon>
        <taxon>environmental samples</taxon>
    </lineage>
</organism>
<dbReference type="EMBL" id="CACVAP010000082">
    <property type="protein sequence ID" value="CAA6815191.1"/>
    <property type="molecule type" value="Genomic_DNA"/>
</dbReference>
<dbReference type="AlphaFoldDB" id="A0A6S6T326"/>
<name>A0A6S6T326_9BACT</name>